<name>A0A2S9GWM0_9BURK</name>
<dbReference type="SUPFAM" id="SSF53686">
    <property type="entry name" value="Tryptophan synthase beta subunit-like PLP-dependent enzymes"/>
    <property type="match status" value="1"/>
</dbReference>
<dbReference type="GO" id="GO:0009097">
    <property type="term" value="P:isoleucine biosynthetic process"/>
    <property type="evidence" value="ECO:0007669"/>
    <property type="project" value="TreeGrafter"/>
</dbReference>
<dbReference type="PANTHER" id="PTHR48078:SF7">
    <property type="entry name" value="BLL6502 PROTEIN"/>
    <property type="match status" value="1"/>
</dbReference>
<dbReference type="RefSeq" id="WP_105532940.1">
    <property type="nucleotide sequence ID" value="NZ_PUGF01000016.1"/>
</dbReference>
<accession>A0A2S9GWM0</accession>
<proteinExistence type="predicted"/>
<dbReference type="GO" id="GO:0003941">
    <property type="term" value="F:L-serine ammonia-lyase activity"/>
    <property type="evidence" value="ECO:0007669"/>
    <property type="project" value="TreeGrafter"/>
</dbReference>
<feature type="domain" description="Tryptophan synthase beta chain-like PALP" evidence="4">
    <location>
        <begin position="24"/>
        <end position="306"/>
    </location>
</feature>
<dbReference type="Pfam" id="PF00291">
    <property type="entry name" value="PALP"/>
    <property type="match status" value="1"/>
</dbReference>
<dbReference type="EMBL" id="PUGF01000016">
    <property type="protein sequence ID" value="PRC92056.1"/>
    <property type="molecule type" value="Genomic_DNA"/>
</dbReference>
<protein>
    <submittedName>
        <fullName evidence="5">Threonine dehydratase</fullName>
    </submittedName>
</protein>
<gene>
    <name evidence="5" type="ORF">S2091_3191</name>
</gene>
<evidence type="ECO:0000256" key="1">
    <source>
        <dbReference type="ARBA" id="ARBA00001933"/>
    </source>
</evidence>
<dbReference type="GO" id="GO:0006567">
    <property type="term" value="P:L-threonine catabolic process"/>
    <property type="evidence" value="ECO:0007669"/>
    <property type="project" value="TreeGrafter"/>
</dbReference>
<dbReference type="GO" id="GO:0004794">
    <property type="term" value="F:threonine deaminase activity"/>
    <property type="evidence" value="ECO:0007669"/>
    <property type="project" value="TreeGrafter"/>
</dbReference>
<dbReference type="AlphaFoldDB" id="A0A2S9GWM0"/>
<evidence type="ECO:0000256" key="3">
    <source>
        <dbReference type="ARBA" id="ARBA00023239"/>
    </source>
</evidence>
<comment type="caution">
    <text evidence="5">The sequence shown here is derived from an EMBL/GenBank/DDBJ whole genome shotgun (WGS) entry which is preliminary data.</text>
</comment>
<dbReference type="NCBIfam" id="NF004771">
    <property type="entry name" value="PRK06110.1"/>
    <property type="match status" value="1"/>
</dbReference>
<evidence type="ECO:0000313" key="6">
    <source>
        <dbReference type="Proteomes" id="UP000237839"/>
    </source>
</evidence>
<keyword evidence="6" id="KW-1185">Reference proteome</keyword>
<dbReference type="Proteomes" id="UP000237839">
    <property type="component" value="Unassembled WGS sequence"/>
</dbReference>
<dbReference type="Gene3D" id="3.40.50.1100">
    <property type="match status" value="2"/>
</dbReference>
<evidence type="ECO:0000313" key="5">
    <source>
        <dbReference type="EMBL" id="PRC92056.1"/>
    </source>
</evidence>
<keyword evidence="3" id="KW-0456">Lyase</keyword>
<dbReference type="PANTHER" id="PTHR48078">
    <property type="entry name" value="THREONINE DEHYDRATASE, MITOCHONDRIAL-RELATED"/>
    <property type="match status" value="1"/>
</dbReference>
<sequence length="332" mass="35150">MSLLPSKQQLDAAAQIVYAAMPATPQYSWPLINEALGCEVWIKHENHTPTGAFKMRGGLVYVHELAQRAPTVKHLVSATRGNHGLSVGFAAQRHGMTAHIVVPRGNSTEKNAAMRALGVDLIEFGDDFQDCREHAAQLAKKNDWHMIPSMHPDLLSGVASYWMELFTAQPDLDIIFVPIGQGSGICAAAAAKQALGLKTKIVGVVSAHALAYKSSFEAGCKIEAPVSTKLADGLACRIPDDVSLEIIMNTVDRIVAVTDTEVAAAMKLLFVATHNVAEGAGAAALAAALQFKAGLAGLKVGVPLCGGNVDAKQFSIIIGAWNYAEKDTEVCS</sequence>
<dbReference type="InterPro" id="IPR050147">
    <property type="entry name" value="Ser/Thr_Dehydratase"/>
</dbReference>
<evidence type="ECO:0000256" key="2">
    <source>
        <dbReference type="ARBA" id="ARBA00022898"/>
    </source>
</evidence>
<keyword evidence="2" id="KW-0663">Pyridoxal phosphate</keyword>
<dbReference type="InterPro" id="IPR001926">
    <property type="entry name" value="TrpB-like_PALP"/>
</dbReference>
<evidence type="ECO:0000259" key="4">
    <source>
        <dbReference type="Pfam" id="PF00291"/>
    </source>
</evidence>
<organism evidence="5 6">
    <name type="scientific">Solimicrobium silvestre</name>
    <dbReference type="NCBI Taxonomy" id="2099400"/>
    <lineage>
        <taxon>Bacteria</taxon>
        <taxon>Pseudomonadati</taxon>
        <taxon>Pseudomonadota</taxon>
        <taxon>Betaproteobacteria</taxon>
        <taxon>Burkholderiales</taxon>
        <taxon>Oxalobacteraceae</taxon>
        <taxon>Solimicrobium</taxon>
    </lineage>
</organism>
<comment type="cofactor">
    <cofactor evidence="1">
        <name>pyridoxal 5'-phosphate</name>
        <dbReference type="ChEBI" id="CHEBI:597326"/>
    </cofactor>
</comment>
<dbReference type="GO" id="GO:0006565">
    <property type="term" value="P:L-serine catabolic process"/>
    <property type="evidence" value="ECO:0007669"/>
    <property type="project" value="TreeGrafter"/>
</dbReference>
<reference evidence="5 6" key="1">
    <citation type="submission" date="2018-02" db="EMBL/GenBank/DDBJ databases">
        <title>Solimicrobium silvestre gen. nov., sp. nov., isolated from alpine forest soil.</title>
        <authorList>
            <person name="Margesin R."/>
            <person name="Albuquerque L."/>
            <person name="Zhang D.-C."/>
            <person name="Froufe H.J.C."/>
            <person name="Severino R."/>
            <person name="Roxo I."/>
            <person name="Egas C."/>
            <person name="Da Costa M.S."/>
        </authorList>
    </citation>
    <scope>NUCLEOTIDE SEQUENCE [LARGE SCALE GENOMIC DNA]</scope>
    <source>
        <strain evidence="5 6">S20-91</strain>
    </source>
</reference>
<dbReference type="OrthoDB" id="34584at2"/>
<dbReference type="InterPro" id="IPR036052">
    <property type="entry name" value="TrpB-like_PALP_sf"/>
</dbReference>